<name>A0AAV3R2C8_LITER</name>
<proteinExistence type="predicted"/>
<accession>A0AAV3R2C8</accession>
<dbReference type="Proteomes" id="UP001454036">
    <property type="component" value="Unassembled WGS sequence"/>
</dbReference>
<dbReference type="EMBL" id="BAABME010006719">
    <property type="protein sequence ID" value="GAA0169127.1"/>
    <property type="molecule type" value="Genomic_DNA"/>
</dbReference>
<keyword evidence="2" id="KW-1185">Reference proteome</keyword>
<protein>
    <submittedName>
        <fullName evidence="1">Uncharacterized protein</fullName>
    </submittedName>
</protein>
<sequence>MTEDQEVPRVALSSPQTFTVTFTDEDLPQEDADLNRPLYLSGFICERKIGRMLVDVGAQSEWPKSFIEGSPTLDNRRTGNYSMVPCDRVLSHIECATGKTIDR</sequence>
<comment type="caution">
    <text evidence="1">The sequence shown here is derived from an EMBL/GenBank/DDBJ whole genome shotgun (WGS) entry which is preliminary data.</text>
</comment>
<dbReference type="AlphaFoldDB" id="A0AAV3R2C8"/>
<reference evidence="1 2" key="1">
    <citation type="submission" date="2024-01" db="EMBL/GenBank/DDBJ databases">
        <title>The complete chloroplast genome sequence of Lithospermum erythrorhizon: insights into the phylogenetic relationship among Boraginaceae species and the maternal lineages of purple gromwells.</title>
        <authorList>
            <person name="Okada T."/>
            <person name="Watanabe K."/>
        </authorList>
    </citation>
    <scope>NUCLEOTIDE SEQUENCE [LARGE SCALE GENOMIC DNA]</scope>
</reference>
<evidence type="ECO:0000313" key="2">
    <source>
        <dbReference type="Proteomes" id="UP001454036"/>
    </source>
</evidence>
<gene>
    <name evidence="1" type="ORF">LIER_23677</name>
</gene>
<organism evidence="1 2">
    <name type="scientific">Lithospermum erythrorhizon</name>
    <name type="common">Purple gromwell</name>
    <name type="synonym">Lithospermum officinale var. erythrorhizon</name>
    <dbReference type="NCBI Taxonomy" id="34254"/>
    <lineage>
        <taxon>Eukaryota</taxon>
        <taxon>Viridiplantae</taxon>
        <taxon>Streptophyta</taxon>
        <taxon>Embryophyta</taxon>
        <taxon>Tracheophyta</taxon>
        <taxon>Spermatophyta</taxon>
        <taxon>Magnoliopsida</taxon>
        <taxon>eudicotyledons</taxon>
        <taxon>Gunneridae</taxon>
        <taxon>Pentapetalae</taxon>
        <taxon>asterids</taxon>
        <taxon>lamiids</taxon>
        <taxon>Boraginales</taxon>
        <taxon>Boraginaceae</taxon>
        <taxon>Boraginoideae</taxon>
        <taxon>Lithospermeae</taxon>
        <taxon>Lithospermum</taxon>
    </lineage>
</organism>
<evidence type="ECO:0000313" key="1">
    <source>
        <dbReference type="EMBL" id="GAA0169127.1"/>
    </source>
</evidence>